<keyword evidence="2" id="KW-1185">Reference proteome</keyword>
<sequence>MCAIQKLLSKKDGLLIQIACIVNDLREYCSYPVETVSVNQLHYQYDLIIKEIRQIDRKLYELFNKQTLFFESQNFQLKKLTDKATSEILFTVKDLPKHHWTMFEDLNPINE</sequence>
<dbReference type="RefSeq" id="WP_180909664.1">
    <property type="nucleotide sequence ID" value="NZ_CAIJDP010000079.1"/>
</dbReference>
<dbReference type="AlphaFoldDB" id="A0A6V6Z4Q5"/>
<accession>A0A6V6Z4Q5</accession>
<name>A0A6V6Z4Q5_9FLAO</name>
<dbReference type="Proteomes" id="UP000530060">
    <property type="component" value="Unassembled WGS sequence"/>
</dbReference>
<protein>
    <submittedName>
        <fullName evidence="1">Uncharacterized protein</fullName>
    </submittedName>
</protein>
<organism evidence="1 2">
    <name type="scientific">Flavobacterium salmonis</name>
    <dbReference type="NCBI Taxonomy" id="2654844"/>
    <lineage>
        <taxon>Bacteria</taxon>
        <taxon>Pseudomonadati</taxon>
        <taxon>Bacteroidota</taxon>
        <taxon>Flavobacteriia</taxon>
        <taxon>Flavobacteriales</taxon>
        <taxon>Flavobacteriaceae</taxon>
        <taxon>Flavobacterium</taxon>
    </lineage>
</organism>
<evidence type="ECO:0000313" key="2">
    <source>
        <dbReference type="Proteomes" id="UP000530060"/>
    </source>
</evidence>
<evidence type="ECO:0000313" key="1">
    <source>
        <dbReference type="EMBL" id="CAD0006559.1"/>
    </source>
</evidence>
<dbReference type="EMBL" id="CAIJDP010000079">
    <property type="protein sequence ID" value="CAD0006559.1"/>
    <property type="molecule type" value="Genomic_DNA"/>
</dbReference>
<proteinExistence type="predicted"/>
<reference evidence="1 2" key="1">
    <citation type="submission" date="2020-06" db="EMBL/GenBank/DDBJ databases">
        <authorList>
            <person name="Criscuolo A."/>
        </authorList>
    </citation>
    <scope>NUCLEOTIDE SEQUENCE [LARGE SCALE GENOMIC DNA]</scope>
    <source>
        <strain evidence="2">CIP 111411</strain>
    </source>
</reference>
<comment type="caution">
    <text evidence="1">The sequence shown here is derived from an EMBL/GenBank/DDBJ whole genome shotgun (WGS) entry which is preliminary data.</text>
</comment>
<gene>
    <name evidence="1" type="ORF">FLAT13_03342</name>
</gene>